<organism evidence="1 2">
    <name type="scientific">Sipha flava</name>
    <name type="common">yellow sugarcane aphid</name>
    <dbReference type="NCBI Taxonomy" id="143950"/>
    <lineage>
        <taxon>Eukaryota</taxon>
        <taxon>Metazoa</taxon>
        <taxon>Ecdysozoa</taxon>
        <taxon>Arthropoda</taxon>
        <taxon>Hexapoda</taxon>
        <taxon>Insecta</taxon>
        <taxon>Pterygota</taxon>
        <taxon>Neoptera</taxon>
        <taxon>Paraneoptera</taxon>
        <taxon>Hemiptera</taxon>
        <taxon>Sternorrhyncha</taxon>
        <taxon>Aphidomorpha</taxon>
        <taxon>Aphidoidea</taxon>
        <taxon>Aphididae</taxon>
        <taxon>Sipha</taxon>
    </lineage>
</organism>
<dbReference type="Proteomes" id="UP000694846">
    <property type="component" value="Unplaced"/>
</dbReference>
<dbReference type="OrthoDB" id="6628179at2759"/>
<sequence>MQAQRAAAIRIIRSYRTVSDVAALVLARMPPTHLLATERLRIAEARQRLPTIGVSDLQRRERMETLRRWQCLWESSPKSSWTRKLIPDVSRWYYSAQKSYLHRRKRAADPTCCHCWAAEDTAEHTLFVCPWWSLDREPLRLVLRRPLMASDVEDLLCGPRHEDLPSEVEQRNALFIGERRELEESLGRPVVPEDILSILCGPLPAEHTDDPHIRRRIISANNRRKVLLSQMIDKIMGIKEEMERERQRAA</sequence>
<proteinExistence type="predicted"/>
<dbReference type="RefSeq" id="XP_025421299.1">
    <property type="nucleotide sequence ID" value="XM_025565514.1"/>
</dbReference>
<reference evidence="2" key="1">
    <citation type="submission" date="2025-08" db="UniProtKB">
        <authorList>
            <consortium name="RefSeq"/>
        </authorList>
    </citation>
    <scope>IDENTIFICATION</scope>
    <source>
        <tissue evidence="2">Whole body</tissue>
    </source>
</reference>
<dbReference type="AlphaFoldDB" id="A0A8B8GDJ7"/>
<dbReference type="GeneID" id="112691335"/>
<evidence type="ECO:0000313" key="1">
    <source>
        <dbReference type="Proteomes" id="UP000694846"/>
    </source>
</evidence>
<evidence type="ECO:0000313" key="2">
    <source>
        <dbReference type="RefSeq" id="XP_025421299.1"/>
    </source>
</evidence>
<protein>
    <submittedName>
        <fullName evidence="2">Uncharacterized protein LOC112691335</fullName>
    </submittedName>
</protein>
<accession>A0A8B8GDJ7</accession>
<name>A0A8B8GDJ7_9HEMI</name>
<gene>
    <name evidence="2" type="primary">LOC112691335</name>
</gene>
<keyword evidence="1" id="KW-1185">Reference proteome</keyword>